<evidence type="ECO:0000256" key="1">
    <source>
        <dbReference type="SAM" id="MobiDB-lite"/>
    </source>
</evidence>
<reference evidence="2" key="1">
    <citation type="journal article" date="2023" name="Mol. Phylogenet. Evol.">
        <title>Genome-scale phylogeny and comparative genomics of the fungal order Sordariales.</title>
        <authorList>
            <person name="Hensen N."/>
            <person name="Bonometti L."/>
            <person name="Westerberg I."/>
            <person name="Brannstrom I.O."/>
            <person name="Guillou S."/>
            <person name="Cros-Aarteil S."/>
            <person name="Calhoun S."/>
            <person name="Haridas S."/>
            <person name="Kuo A."/>
            <person name="Mondo S."/>
            <person name="Pangilinan J."/>
            <person name="Riley R."/>
            <person name="LaButti K."/>
            <person name="Andreopoulos B."/>
            <person name="Lipzen A."/>
            <person name="Chen C."/>
            <person name="Yan M."/>
            <person name="Daum C."/>
            <person name="Ng V."/>
            <person name="Clum A."/>
            <person name="Steindorff A."/>
            <person name="Ohm R.A."/>
            <person name="Martin F."/>
            <person name="Silar P."/>
            <person name="Natvig D.O."/>
            <person name="Lalanne C."/>
            <person name="Gautier V."/>
            <person name="Ament-Velasquez S.L."/>
            <person name="Kruys A."/>
            <person name="Hutchinson M.I."/>
            <person name="Powell A.J."/>
            <person name="Barry K."/>
            <person name="Miller A.N."/>
            <person name="Grigoriev I.V."/>
            <person name="Debuchy R."/>
            <person name="Gladieux P."/>
            <person name="Hiltunen Thoren M."/>
            <person name="Johannesson H."/>
        </authorList>
    </citation>
    <scope>NUCLEOTIDE SEQUENCE</scope>
    <source>
        <strain evidence="2">CBS 958.72</strain>
    </source>
</reference>
<dbReference type="PANTHER" id="PTHR15615">
    <property type="match status" value="1"/>
</dbReference>
<evidence type="ECO:0000313" key="3">
    <source>
        <dbReference type="Proteomes" id="UP001287356"/>
    </source>
</evidence>
<gene>
    <name evidence="2" type="ORF">B0T24DRAFT_518840</name>
</gene>
<feature type="region of interest" description="Disordered" evidence="1">
    <location>
        <begin position="459"/>
        <end position="497"/>
    </location>
</feature>
<name>A0AAE0NLB0_9PEZI</name>
<dbReference type="Proteomes" id="UP001287356">
    <property type="component" value="Unassembled WGS sequence"/>
</dbReference>
<dbReference type="EMBL" id="JAULSN010000001">
    <property type="protein sequence ID" value="KAK3383642.1"/>
    <property type="molecule type" value="Genomic_DNA"/>
</dbReference>
<accession>A0AAE0NLB0</accession>
<feature type="region of interest" description="Disordered" evidence="1">
    <location>
        <begin position="591"/>
        <end position="610"/>
    </location>
</feature>
<comment type="caution">
    <text evidence="2">The sequence shown here is derived from an EMBL/GenBank/DDBJ whole genome shotgun (WGS) entry which is preliminary data.</text>
</comment>
<sequence length="698" mass="75766">MKCDGFEPLAFITSLCNAPYNSSLATKASASSTSVWSDTSSQHSDDTTLSVPTSDSDSCDSSCFSGPTSSSQSSVSSIGSSICGSSVKGSFEPAGRLPWQQQPVFQHSQGEPQPELPPNPRRTYNSATSRGRPPPLVRQADRKVDFVDNLVDSSTHIVEAIWPTSSVVSRNEDGNNAVLPLRTFIQETLRRSRTSYSTLQVALYYLILIKPHVPDHDFTMEQPSYCQTSQAVQCGRRMFLAALILASKYLQDRNFSARAWSKISGLETSEINRNEMAFLLAVNWKLHITEQVYNRWTECVMKFTPSQPPSPGSGSLGEYERQCEEFRNVILNLTPELDNVEELASWWPGQGLDNETPARSLYTPPNERVCAFGYEADIAPTRKCHSAPAVMEPTLTTVYTPGRLAPALGLLPTPRLTPQSGGFSTPAVGAASYLLGKSSSMGFAMAQASCTMATQSLDRWSPSSVSSPQSHFTRRSSLANSISTASSPESMVSDSSRISRSSSISSASSSVSAPSSKLDVQARYRYAKLCGERFSLRPTIASVPEVYEEECLTASPESYTGPVGKDLCDMSLETPREIDDAARALQELQRNGAMQPAAQTKRGSKRSRAVSIDNSLQDNVREMLAGGFLINSGWPDTMVRARTDCVEHSQQIPVRATLGGSHKRVCCSTEAAASFLIPSIHPAVGGYGAPGMWKGILE</sequence>
<feature type="region of interest" description="Disordered" evidence="1">
    <location>
        <begin position="35"/>
        <end position="77"/>
    </location>
</feature>
<organism evidence="2 3">
    <name type="scientific">Lasiosphaeria ovina</name>
    <dbReference type="NCBI Taxonomy" id="92902"/>
    <lineage>
        <taxon>Eukaryota</taxon>
        <taxon>Fungi</taxon>
        <taxon>Dikarya</taxon>
        <taxon>Ascomycota</taxon>
        <taxon>Pezizomycotina</taxon>
        <taxon>Sordariomycetes</taxon>
        <taxon>Sordariomycetidae</taxon>
        <taxon>Sordariales</taxon>
        <taxon>Lasiosphaeriaceae</taxon>
        <taxon>Lasiosphaeria</taxon>
    </lineage>
</organism>
<dbReference type="GO" id="GO:0000307">
    <property type="term" value="C:cyclin-dependent protein kinase holoenzyme complex"/>
    <property type="evidence" value="ECO:0007669"/>
    <property type="project" value="TreeGrafter"/>
</dbReference>
<dbReference type="GO" id="GO:0005634">
    <property type="term" value="C:nucleus"/>
    <property type="evidence" value="ECO:0007669"/>
    <property type="project" value="TreeGrafter"/>
</dbReference>
<dbReference type="GO" id="GO:0019901">
    <property type="term" value="F:protein kinase binding"/>
    <property type="evidence" value="ECO:0007669"/>
    <property type="project" value="InterPro"/>
</dbReference>
<protein>
    <recommendedName>
        <fullName evidence="4">G1/S-specific cyclin pas1</fullName>
    </recommendedName>
</protein>
<keyword evidence="3" id="KW-1185">Reference proteome</keyword>
<reference evidence="2" key="2">
    <citation type="submission" date="2023-06" db="EMBL/GenBank/DDBJ databases">
        <authorList>
            <consortium name="Lawrence Berkeley National Laboratory"/>
            <person name="Haridas S."/>
            <person name="Hensen N."/>
            <person name="Bonometti L."/>
            <person name="Westerberg I."/>
            <person name="Brannstrom I.O."/>
            <person name="Guillou S."/>
            <person name="Cros-Aarteil S."/>
            <person name="Calhoun S."/>
            <person name="Kuo A."/>
            <person name="Mondo S."/>
            <person name="Pangilinan J."/>
            <person name="Riley R."/>
            <person name="Labutti K."/>
            <person name="Andreopoulos B."/>
            <person name="Lipzen A."/>
            <person name="Chen C."/>
            <person name="Yanf M."/>
            <person name="Daum C."/>
            <person name="Ng V."/>
            <person name="Clum A."/>
            <person name="Steindorff A."/>
            <person name="Ohm R."/>
            <person name="Martin F."/>
            <person name="Silar P."/>
            <person name="Natvig D."/>
            <person name="Lalanne C."/>
            <person name="Gautier V."/>
            <person name="Ament-Velasquez S.L."/>
            <person name="Kruys A."/>
            <person name="Hutchinson M.I."/>
            <person name="Powell A.J."/>
            <person name="Barry K."/>
            <person name="Miller A.N."/>
            <person name="Grigoriev I.V."/>
            <person name="Debuchy R."/>
            <person name="Gladieux P."/>
            <person name="Thoren M.H."/>
            <person name="Johannesson H."/>
        </authorList>
    </citation>
    <scope>NUCLEOTIDE SEQUENCE</scope>
    <source>
        <strain evidence="2">CBS 958.72</strain>
    </source>
</reference>
<evidence type="ECO:0000313" key="2">
    <source>
        <dbReference type="EMBL" id="KAK3383642.1"/>
    </source>
</evidence>
<dbReference type="CDD" id="cd20557">
    <property type="entry name" value="CYCLIN_ScPCL1-like"/>
    <property type="match status" value="1"/>
</dbReference>
<dbReference type="Pfam" id="PF08613">
    <property type="entry name" value="Cyclin"/>
    <property type="match status" value="1"/>
</dbReference>
<dbReference type="AlphaFoldDB" id="A0AAE0NLB0"/>
<evidence type="ECO:0008006" key="4">
    <source>
        <dbReference type="Google" id="ProtNLM"/>
    </source>
</evidence>
<feature type="compositionally biased region" description="Low complexity" evidence="1">
    <location>
        <begin position="461"/>
        <end position="497"/>
    </location>
</feature>
<dbReference type="GO" id="GO:0016538">
    <property type="term" value="F:cyclin-dependent protein serine/threonine kinase regulator activity"/>
    <property type="evidence" value="ECO:0007669"/>
    <property type="project" value="TreeGrafter"/>
</dbReference>
<dbReference type="InterPro" id="IPR013922">
    <property type="entry name" value="Cyclin_PHO80-like"/>
</dbReference>
<feature type="region of interest" description="Disordered" evidence="1">
    <location>
        <begin position="106"/>
        <end position="136"/>
    </location>
</feature>
<dbReference type="Gene3D" id="1.10.472.10">
    <property type="entry name" value="Cyclin-like"/>
    <property type="match status" value="1"/>
</dbReference>
<dbReference type="PANTHER" id="PTHR15615:SF36">
    <property type="entry name" value="PHO85 CYCLIN-5"/>
    <property type="match status" value="1"/>
</dbReference>
<proteinExistence type="predicted"/>